<accession>A0ACC1A5X1</accession>
<keyword evidence="2" id="KW-1185">Reference proteome</keyword>
<sequence>MLGGGAISWGSKRQTCITDSTMAAEFVALAFTSKEA</sequence>
<gene>
    <name evidence="1" type="ORF">Patl1_11896</name>
</gene>
<organism evidence="1 2">
    <name type="scientific">Pistacia atlantica</name>
    <dbReference type="NCBI Taxonomy" id="434234"/>
    <lineage>
        <taxon>Eukaryota</taxon>
        <taxon>Viridiplantae</taxon>
        <taxon>Streptophyta</taxon>
        <taxon>Embryophyta</taxon>
        <taxon>Tracheophyta</taxon>
        <taxon>Spermatophyta</taxon>
        <taxon>Magnoliopsida</taxon>
        <taxon>eudicotyledons</taxon>
        <taxon>Gunneridae</taxon>
        <taxon>Pentapetalae</taxon>
        <taxon>rosids</taxon>
        <taxon>malvids</taxon>
        <taxon>Sapindales</taxon>
        <taxon>Anacardiaceae</taxon>
        <taxon>Pistacia</taxon>
    </lineage>
</organism>
<evidence type="ECO:0000313" key="1">
    <source>
        <dbReference type="EMBL" id="KAJ0082653.1"/>
    </source>
</evidence>
<dbReference type="EMBL" id="CM047908">
    <property type="protein sequence ID" value="KAJ0082653.1"/>
    <property type="molecule type" value="Genomic_DNA"/>
</dbReference>
<name>A0ACC1A5X1_9ROSI</name>
<protein>
    <submittedName>
        <fullName evidence="1">Uncharacterized protein</fullName>
    </submittedName>
</protein>
<reference evidence="2" key="1">
    <citation type="journal article" date="2023" name="G3 (Bethesda)">
        <title>Genome assembly and association tests identify interacting loci associated with vigor, precocity, and sex in interspecific pistachio rootstocks.</title>
        <authorList>
            <person name="Palmer W."/>
            <person name="Jacygrad E."/>
            <person name="Sagayaradj S."/>
            <person name="Cavanaugh K."/>
            <person name="Han R."/>
            <person name="Bertier L."/>
            <person name="Beede B."/>
            <person name="Kafkas S."/>
            <person name="Golino D."/>
            <person name="Preece J."/>
            <person name="Michelmore R."/>
        </authorList>
    </citation>
    <scope>NUCLEOTIDE SEQUENCE [LARGE SCALE GENOMIC DNA]</scope>
</reference>
<comment type="caution">
    <text evidence="1">The sequence shown here is derived from an EMBL/GenBank/DDBJ whole genome shotgun (WGS) entry which is preliminary data.</text>
</comment>
<proteinExistence type="predicted"/>
<dbReference type="Proteomes" id="UP001164250">
    <property type="component" value="Chromosome 12"/>
</dbReference>
<evidence type="ECO:0000313" key="2">
    <source>
        <dbReference type="Proteomes" id="UP001164250"/>
    </source>
</evidence>